<evidence type="ECO:0000256" key="2">
    <source>
        <dbReference type="ARBA" id="ARBA00023002"/>
    </source>
</evidence>
<proteinExistence type="predicted"/>
<evidence type="ECO:0000313" key="5">
    <source>
        <dbReference type="EMBL" id="HHJ81409.1"/>
    </source>
</evidence>
<dbReference type="GO" id="GO:0033743">
    <property type="term" value="F:peptide-methionine (R)-S-oxide reductase activity"/>
    <property type="evidence" value="ECO:0007669"/>
    <property type="project" value="UniProtKB-EC"/>
</dbReference>
<evidence type="ECO:0000256" key="1">
    <source>
        <dbReference type="ARBA" id="ARBA00012499"/>
    </source>
</evidence>
<evidence type="ECO:0000256" key="3">
    <source>
        <dbReference type="ARBA" id="ARBA00048488"/>
    </source>
</evidence>
<dbReference type="SUPFAM" id="SSF51316">
    <property type="entry name" value="Mss4-like"/>
    <property type="match status" value="1"/>
</dbReference>
<keyword evidence="2 5" id="KW-0560">Oxidoreductase</keyword>
<dbReference type="PANTHER" id="PTHR10173:SF57">
    <property type="entry name" value="PEPTIDE-METHIONINE (R)-S-OXIDE REDUCTASE"/>
    <property type="match status" value="1"/>
</dbReference>
<name>A0A832J823_9GAMM</name>
<dbReference type="InterPro" id="IPR028427">
    <property type="entry name" value="Met_Sox_Rdtase_MsrB"/>
</dbReference>
<gene>
    <name evidence="5" type="primary">msrB</name>
    <name evidence="5" type="ORF">ENJ65_07220</name>
</gene>
<dbReference type="AlphaFoldDB" id="A0A832J823"/>
<organism evidence="5">
    <name type="scientific">Candidatus Tenderia electrophaga</name>
    <dbReference type="NCBI Taxonomy" id="1748243"/>
    <lineage>
        <taxon>Bacteria</taxon>
        <taxon>Pseudomonadati</taxon>
        <taxon>Pseudomonadota</taxon>
        <taxon>Gammaproteobacteria</taxon>
        <taxon>Candidatus Tenderiales</taxon>
        <taxon>Candidatus Tenderiaceae</taxon>
        <taxon>Candidatus Tenderia</taxon>
    </lineage>
</organism>
<dbReference type="GO" id="GO:0030091">
    <property type="term" value="P:protein repair"/>
    <property type="evidence" value="ECO:0007669"/>
    <property type="project" value="InterPro"/>
</dbReference>
<dbReference type="GO" id="GO:0006979">
    <property type="term" value="P:response to oxidative stress"/>
    <property type="evidence" value="ECO:0007669"/>
    <property type="project" value="InterPro"/>
</dbReference>
<dbReference type="GO" id="GO:0005737">
    <property type="term" value="C:cytoplasm"/>
    <property type="evidence" value="ECO:0007669"/>
    <property type="project" value="TreeGrafter"/>
</dbReference>
<dbReference type="InterPro" id="IPR002579">
    <property type="entry name" value="Met_Sox_Rdtase_MsrB_dom"/>
</dbReference>
<dbReference type="Gene3D" id="2.170.150.20">
    <property type="entry name" value="Peptide methionine sulfoxide reductase"/>
    <property type="match status" value="1"/>
</dbReference>
<dbReference type="EMBL" id="DRNF01000457">
    <property type="protein sequence ID" value="HHJ81409.1"/>
    <property type="molecule type" value="Genomic_DNA"/>
</dbReference>
<dbReference type="PROSITE" id="PS51790">
    <property type="entry name" value="MSRB"/>
    <property type="match status" value="1"/>
</dbReference>
<dbReference type="NCBIfam" id="TIGR00357">
    <property type="entry name" value="peptide-methionine (R)-S-oxide reductase MsrB"/>
    <property type="match status" value="1"/>
</dbReference>
<accession>A0A832J823</accession>
<reference evidence="5" key="1">
    <citation type="journal article" date="2020" name="mSystems">
        <title>Genome- and Community-Level Interaction Insights into Carbon Utilization and Element Cycling Functions of Hydrothermarchaeota in Hydrothermal Sediment.</title>
        <authorList>
            <person name="Zhou Z."/>
            <person name="Liu Y."/>
            <person name="Xu W."/>
            <person name="Pan J."/>
            <person name="Luo Z.H."/>
            <person name="Li M."/>
        </authorList>
    </citation>
    <scope>NUCLEOTIDE SEQUENCE [LARGE SCALE GENOMIC DNA]</scope>
    <source>
        <strain evidence="5">HyVt-505</strain>
    </source>
</reference>
<sequence>KKLKLSEAEWRERLTAAQFDILREEDTEPPHSSPLNNEKRDGTYVCAGCELPLFSSAMKFDSGSGWPSFFDRLDNAIETKIDFKMIFPRTEYHCARCGGHQGHVFKDGPQPTGLRFCNNGLALTFIPRST</sequence>
<dbReference type="Pfam" id="PF01641">
    <property type="entry name" value="SelR"/>
    <property type="match status" value="1"/>
</dbReference>
<evidence type="ECO:0000259" key="4">
    <source>
        <dbReference type="PROSITE" id="PS51790"/>
    </source>
</evidence>
<comment type="catalytic activity">
    <reaction evidence="3">
        <text>L-methionyl-[protein] + [thioredoxin]-disulfide + H2O = L-methionyl-(R)-S-oxide-[protein] + [thioredoxin]-dithiol</text>
        <dbReference type="Rhea" id="RHEA:24164"/>
        <dbReference type="Rhea" id="RHEA-COMP:10698"/>
        <dbReference type="Rhea" id="RHEA-COMP:10700"/>
        <dbReference type="Rhea" id="RHEA-COMP:12313"/>
        <dbReference type="Rhea" id="RHEA-COMP:12314"/>
        <dbReference type="ChEBI" id="CHEBI:15377"/>
        <dbReference type="ChEBI" id="CHEBI:16044"/>
        <dbReference type="ChEBI" id="CHEBI:29950"/>
        <dbReference type="ChEBI" id="CHEBI:45764"/>
        <dbReference type="ChEBI" id="CHEBI:50058"/>
        <dbReference type="EC" id="1.8.4.12"/>
    </reaction>
</comment>
<dbReference type="PANTHER" id="PTHR10173">
    <property type="entry name" value="METHIONINE SULFOXIDE REDUCTASE"/>
    <property type="match status" value="1"/>
</dbReference>
<protein>
    <recommendedName>
        <fullName evidence="1">peptide-methionine (R)-S-oxide reductase</fullName>
        <ecNumber evidence="1">1.8.4.12</ecNumber>
    </recommendedName>
</protein>
<feature type="non-terminal residue" evidence="5">
    <location>
        <position position="1"/>
    </location>
</feature>
<dbReference type="EC" id="1.8.4.12" evidence="1"/>
<feature type="domain" description="MsrB" evidence="4">
    <location>
        <begin position="7"/>
        <end position="128"/>
    </location>
</feature>
<dbReference type="InterPro" id="IPR011057">
    <property type="entry name" value="Mss4-like_sf"/>
</dbReference>
<comment type="caution">
    <text evidence="5">The sequence shown here is derived from an EMBL/GenBank/DDBJ whole genome shotgun (WGS) entry which is preliminary data.</text>
</comment>
<dbReference type="Proteomes" id="UP000885832">
    <property type="component" value="Unassembled WGS sequence"/>
</dbReference>